<feature type="signal peptide" evidence="2">
    <location>
        <begin position="1"/>
        <end position="19"/>
    </location>
</feature>
<reference evidence="3 4" key="1">
    <citation type="submission" date="2018-01" db="EMBL/GenBank/DDBJ databases">
        <title>A novel member of the phylum Bacteroidetes isolated from glacier ice.</title>
        <authorList>
            <person name="Liu Q."/>
            <person name="Xin Y.-H."/>
        </authorList>
    </citation>
    <scope>NUCLEOTIDE SEQUENCE [LARGE SCALE GENOMIC DNA]</scope>
    <source>
        <strain evidence="3 4">RB1R16</strain>
    </source>
</reference>
<evidence type="ECO:0000313" key="3">
    <source>
        <dbReference type="EMBL" id="PQJ12386.1"/>
    </source>
</evidence>
<dbReference type="Proteomes" id="UP000239872">
    <property type="component" value="Unassembled WGS sequence"/>
</dbReference>
<evidence type="ECO:0000256" key="2">
    <source>
        <dbReference type="SAM" id="SignalP"/>
    </source>
</evidence>
<gene>
    <name evidence="3" type="ORF">CJD36_001145</name>
</gene>
<accession>A0A2S7T0V6</accession>
<evidence type="ECO:0000313" key="4">
    <source>
        <dbReference type="Proteomes" id="UP000239872"/>
    </source>
</evidence>
<keyword evidence="4" id="KW-1185">Reference proteome</keyword>
<sequence length="97" mass="10020">MKRLSLILTVLFLSTLSYGQLGSAAGVGAAAKAGALSEVMEDSMKDKSLIDTTAVHNPAGDKGTKRSNFVLFTSAGVLIAVVVALAARRRRNAVGQS</sequence>
<keyword evidence="1" id="KW-1133">Transmembrane helix</keyword>
<keyword evidence="1" id="KW-0472">Membrane</keyword>
<evidence type="ECO:0000256" key="1">
    <source>
        <dbReference type="SAM" id="Phobius"/>
    </source>
</evidence>
<organism evidence="3 4">
    <name type="scientific">Flavipsychrobacter stenotrophus</name>
    <dbReference type="NCBI Taxonomy" id="2077091"/>
    <lineage>
        <taxon>Bacteria</taxon>
        <taxon>Pseudomonadati</taxon>
        <taxon>Bacteroidota</taxon>
        <taxon>Chitinophagia</taxon>
        <taxon>Chitinophagales</taxon>
        <taxon>Chitinophagaceae</taxon>
        <taxon>Flavipsychrobacter</taxon>
    </lineage>
</organism>
<proteinExistence type="predicted"/>
<protein>
    <submittedName>
        <fullName evidence="3">Uncharacterized protein</fullName>
    </submittedName>
</protein>
<name>A0A2S7T0V6_9BACT</name>
<dbReference type="RefSeq" id="WP_105037270.1">
    <property type="nucleotide sequence ID" value="NZ_PPSL01000001.1"/>
</dbReference>
<dbReference type="AlphaFoldDB" id="A0A2S7T0V6"/>
<comment type="caution">
    <text evidence="3">The sequence shown here is derived from an EMBL/GenBank/DDBJ whole genome shotgun (WGS) entry which is preliminary data.</text>
</comment>
<keyword evidence="1" id="KW-0812">Transmembrane</keyword>
<feature type="transmembrane region" description="Helical" evidence="1">
    <location>
        <begin position="69"/>
        <end position="87"/>
    </location>
</feature>
<dbReference type="EMBL" id="PPSL01000001">
    <property type="protein sequence ID" value="PQJ12386.1"/>
    <property type="molecule type" value="Genomic_DNA"/>
</dbReference>
<feature type="chain" id="PRO_5015708222" evidence="2">
    <location>
        <begin position="20"/>
        <end position="97"/>
    </location>
</feature>
<keyword evidence="2" id="KW-0732">Signal</keyword>